<dbReference type="PANTHER" id="PTHR10775">
    <property type="entry name" value="OS08G0208400 PROTEIN"/>
    <property type="match status" value="1"/>
</dbReference>
<evidence type="ECO:0000313" key="2">
    <source>
        <dbReference type="EMBL" id="ABA96910.1"/>
    </source>
</evidence>
<proteinExistence type="predicted"/>
<dbReference type="InterPro" id="IPR029480">
    <property type="entry name" value="Transpos_assoc"/>
</dbReference>
<sequence>MYADRRSKEFIDDVHYFLRVAETNKHKGFTRCPCTKCKNQKEYSTSRTIHFPLFETGFMPSYNVWTSHGELGVQAEEDEVEDENILDWAHYGGFEGNTTDEVDGAVEDNDAANDLGQMLRDVKENCESEKEVKKLERLEVQKIHACPNDCILYRGEEYENLEACPVCNALRYKIRRDDPGEVDGQPSKKRVPAKVM</sequence>
<gene>
    <name evidence="2" type="ordered locus">LOC_Os12g13430</name>
</gene>
<organism evidence="2">
    <name type="scientific">Oryza sativa subsp. japonica</name>
    <name type="common">Rice</name>
    <dbReference type="NCBI Taxonomy" id="39947"/>
    <lineage>
        <taxon>Eukaryota</taxon>
        <taxon>Viridiplantae</taxon>
        <taxon>Streptophyta</taxon>
        <taxon>Embryophyta</taxon>
        <taxon>Tracheophyta</taxon>
        <taxon>Spermatophyta</taxon>
        <taxon>Magnoliopsida</taxon>
        <taxon>Liliopsida</taxon>
        <taxon>Poales</taxon>
        <taxon>Poaceae</taxon>
        <taxon>BOP clade</taxon>
        <taxon>Oryzoideae</taxon>
        <taxon>Oryzeae</taxon>
        <taxon>Oryzinae</taxon>
        <taxon>Oryza</taxon>
        <taxon>Oryza sativa</taxon>
    </lineage>
</organism>
<dbReference type="AlphaFoldDB" id="Q2QVB0"/>
<name>Q2QVB0_ORYSJ</name>
<accession>Q2QVB0</accession>
<evidence type="ECO:0000259" key="1">
    <source>
        <dbReference type="Pfam" id="PF13963"/>
    </source>
</evidence>
<reference evidence="2" key="3">
    <citation type="submission" date="2006-01" db="EMBL/GenBank/DDBJ databases">
        <authorList>
            <person name="Buell R."/>
        </authorList>
    </citation>
    <scope>NUCLEOTIDE SEQUENCE</scope>
</reference>
<reference evidence="2" key="1">
    <citation type="journal article" date="2005" name="BMC Biol.">
        <title>The sequence of rice chromosomes 11 and 12, rich in disease resistance genes and recent gene duplications.</title>
        <authorList>
            <consortium name="The rice chromosomes 11 and 12 sequencing consortia"/>
        </authorList>
    </citation>
    <scope>NUCLEOTIDE SEQUENCE [LARGE SCALE GENOMIC DNA]</scope>
</reference>
<dbReference type="PANTHER" id="PTHR10775:SF180">
    <property type="entry name" value="TRANSPOSON, EN_SPM-LIKE, TRANSPOSASE-ASSOCIATED DOMAIN PROTEIN-RELATED"/>
    <property type="match status" value="1"/>
</dbReference>
<dbReference type="EMBL" id="DP000011">
    <property type="protein sequence ID" value="ABA96910.1"/>
    <property type="molecule type" value="Genomic_DNA"/>
</dbReference>
<protein>
    <submittedName>
        <fullName evidence="2">Transposon protein, putative, CACTA, En/Spm sub-class</fullName>
    </submittedName>
</protein>
<feature type="domain" description="Transposase-associated" evidence="1">
    <location>
        <begin position="3"/>
        <end position="70"/>
    </location>
</feature>
<dbReference type="Pfam" id="PF13963">
    <property type="entry name" value="Transpos_assoc"/>
    <property type="match status" value="1"/>
</dbReference>
<reference evidence="2" key="2">
    <citation type="submission" date="2005-04" db="EMBL/GenBank/DDBJ databases">
        <authorList>
            <person name="Buell C.R."/>
            <person name="Wing R.A."/>
            <person name="McCombie W.A."/>
            <person name="Ouyang S."/>
        </authorList>
    </citation>
    <scope>NUCLEOTIDE SEQUENCE</scope>
</reference>